<reference evidence="1 2" key="1">
    <citation type="submission" date="2021-06" db="EMBL/GenBank/DDBJ databases">
        <title>Caerostris darwini draft genome.</title>
        <authorList>
            <person name="Kono N."/>
            <person name="Arakawa K."/>
        </authorList>
    </citation>
    <scope>NUCLEOTIDE SEQUENCE [LARGE SCALE GENOMIC DNA]</scope>
</reference>
<dbReference type="AlphaFoldDB" id="A0AAV4R2R1"/>
<name>A0AAV4R2R1_9ARAC</name>
<gene>
    <name evidence="1" type="ORF">CDAR_601631</name>
</gene>
<organism evidence="1 2">
    <name type="scientific">Caerostris darwini</name>
    <dbReference type="NCBI Taxonomy" id="1538125"/>
    <lineage>
        <taxon>Eukaryota</taxon>
        <taxon>Metazoa</taxon>
        <taxon>Ecdysozoa</taxon>
        <taxon>Arthropoda</taxon>
        <taxon>Chelicerata</taxon>
        <taxon>Arachnida</taxon>
        <taxon>Araneae</taxon>
        <taxon>Araneomorphae</taxon>
        <taxon>Entelegynae</taxon>
        <taxon>Araneoidea</taxon>
        <taxon>Araneidae</taxon>
        <taxon>Caerostris</taxon>
    </lineage>
</organism>
<comment type="caution">
    <text evidence="1">The sequence shown here is derived from an EMBL/GenBank/DDBJ whole genome shotgun (WGS) entry which is preliminary data.</text>
</comment>
<accession>A0AAV4R2R1</accession>
<keyword evidence="2" id="KW-1185">Reference proteome</keyword>
<evidence type="ECO:0000313" key="1">
    <source>
        <dbReference type="EMBL" id="GIY14919.1"/>
    </source>
</evidence>
<proteinExistence type="predicted"/>
<dbReference type="EMBL" id="BPLQ01005438">
    <property type="protein sequence ID" value="GIY14919.1"/>
    <property type="molecule type" value="Genomic_DNA"/>
</dbReference>
<dbReference type="Proteomes" id="UP001054837">
    <property type="component" value="Unassembled WGS sequence"/>
</dbReference>
<protein>
    <submittedName>
        <fullName evidence="1">Uncharacterized protein</fullName>
    </submittedName>
</protein>
<sequence length="95" mass="10879">MHDGSLLVFSTEVPRGISNPLPFSSNITEEPSNLYIYEAPAHHRRGNFQFGFAYFHHIILQFYFQTQVPTSNLNLLSNHGSPHHVPIMLSNRFTP</sequence>
<evidence type="ECO:0000313" key="2">
    <source>
        <dbReference type="Proteomes" id="UP001054837"/>
    </source>
</evidence>